<organism evidence="8 9">
    <name type="scientific">Nonomuraea africana</name>
    <dbReference type="NCBI Taxonomy" id="46171"/>
    <lineage>
        <taxon>Bacteria</taxon>
        <taxon>Bacillati</taxon>
        <taxon>Actinomycetota</taxon>
        <taxon>Actinomycetes</taxon>
        <taxon>Streptosporangiales</taxon>
        <taxon>Streptosporangiaceae</taxon>
        <taxon>Nonomuraea</taxon>
    </lineage>
</organism>
<feature type="transmembrane region" description="Helical" evidence="6">
    <location>
        <begin position="44"/>
        <end position="63"/>
    </location>
</feature>
<feature type="transmembrane region" description="Helical" evidence="6">
    <location>
        <begin position="129"/>
        <end position="151"/>
    </location>
</feature>
<evidence type="ECO:0000256" key="1">
    <source>
        <dbReference type="ARBA" id="ARBA00004651"/>
    </source>
</evidence>
<feature type="transmembrane region" description="Helical" evidence="6">
    <location>
        <begin position="75"/>
        <end position="93"/>
    </location>
</feature>
<dbReference type="EMBL" id="JADBEF010000001">
    <property type="protein sequence ID" value="MBE1557330.1"/>
    <property type="molecule type" value="Genomic_DNA"/>
</dbReference>
<dbReference type="PANTHER" id="PTHR43124:SF3">
    <property type="entry name" value="CHLORAMPHENICOL EFFLUX PUMP RV0191"/>
    <property type="match status" value="1"/>
</dbReference>
<evidence type="ECO:0000313" key="9">
    <source>
        <dbReference type="Proteomes" id="UP000661607"/>
    </source>
</evidence>
<dbReference type="InterPro" id="IPR050189">
    <property type="entry name" value="MFS_Efflux_Transporters"/>
</dbReference>
<evidence type="ECO:0000256" key="3">
    <source>
        <dbReference type="ARBA" id="ARBA00022692"/>
    </source>
</evidence>
<feature type="transmembrane region" description="Helical" evidence="6">
    <location>
        <begin position="362"/>
        <end position="381"/>
    </location>
</feature>
<dbReference type="InterPro" id="IPR011701">
    <property type="entry name" value="MFS"/>
</dbReference>
<feature type="domain" description="Major facilitator superfamily (MFS) profile" evidence="7">
    <location>
        <begin position="12"/>
        <end position="385"/>
    </location>
</feature>
<proteinExistence type="predicted"/>
<name>A0ABR9K5Q1_9ACTN</name>
<evidence type="ECO:0000313" key="8">
    <source>
        <dbReference type="EMBL" id="MBE1557330.1"/>
    </source>
</evidence>
<keyword evidence="5 6" id="KW-0472">Membrane</keyword>
<keyword evidence="4 6" id="KW-1133">Transmembrane helix</keyword>
<dbReference type="PANTHER" id="PTHR43124">
    <property type="entry name" value="PURINE EFFLUX PUMP PBUE"/>
    <property type="match status" value="1"/>
</dbReference>
<accession>A0ABR9K5Q1</accession>
<gene>
    <name evidence="8" type="ORF">H4W81_000109</name>
</gene>
<reference evidence="8 9" key="1">
    <citation type="submission" date="2020-10" db="EMBL/GenBank/DDBJ databases">
        <title>Sequencing the genomes of 1000 actinobacteria strains.</title>
        <authorList>
            <person name="Klenk H.-P."/>
        </authorList>
    </citation>
    <scope>NUCLEOTIDE SEQUENCE [LARGE SCALE GENOMIC DNA]</scope>
    <source>
        <strain evidence="8 9">DSM 43748</strain>
    </source>
</reference>
<comment type="subcellular location">
    <subcellularLocation>
        <location evidence="1">Cell membrane</location>
        <topology evidence="1">Multi-pass membrane protein</topology>
    </subcellularLocation>
</comment>
<dbReference type="SUPFAM" id="SSF103473">
    <property type="entry name" value="MFS general substrate transporter"/>
    <property type="match status" value="1"/>
</dbReference>
<feature type="transmembrane region" description="Helical" evidence="6">
    <location>
        <begin position="237"/>
        <end position="262"/>
    </location>
</feature>
<dbReference type="Pfam" id="PF07690">
    <property type="entry name" value="MFS_1"/>
    <property type="match status" value="1"/>
</dbReference>
<feature type="transmembrane region" description="Helical" evidence="6">
    <location>
        <begin position="293"/>
        <end position="311"/>
    </location>
</feature>
<evidence type="ECO:0000256" key="2">
    <source>
        <dbReference type="ARBA" id="ARBA00022475"/>
    </source>
</evidence>
<evidence type="ECO:0000256" key="4">
    <source>
        <dbReference type="ARBA" id="ARBA00022989"/>
    </source>
</evidence>
<sequence>MNHPSRPRTVAALAVLSLGTFLLASVQGLVAGVLPQLATDEGTPLAPTGTAYLLGLAVGGPLLTAASLRLGRRLLLLLTMGAAVLVIAAMALASGTGVLLVGTVAAGALYGLFFGASCVMAASTVPAAWLGRAVAALLGASAAAAVLSPTLGAWTAEVLSGRLALLAIAVVGLVSLPFLWLLLPTVVVAREEGGRFRPAFTPRVLAVLGVAALLMGAQAAMVPAVVPMLGDLGELSITQLTVILVALVVGIVIATFAGGWAADRDAVRAMMIANAILALTLALLFVANAVTMLSMGMAIAIACVVVWELALRALGPSVLHSLITLAGAGRHLAAPLLLSAVSAGSVAGGEIGLRAYDLGYETAILSALVICLAAVPLWWTVKRARAATQA</sequence>
<keyword evidence="9" id="KW-1185">Reference proteome</keyword>
<feature type="transmembrane region" description="Helical" evidence="6">
    <location>
        <begin position="163"/>
        <end position="183"/>
    </location>
</feature>
<dbReference type="Proteomes" id="UP000661607">
    <property type="component" value="Unassembled WGS sequence"/>
</dbReference>
<feature type="transmembrane region" description="Helical" evidence="6">
    <location>
        <begin position="269"/>
        <end position="287"/>
    </location>
</feature>
<dbReference type="InterPro" id="IPR036259">
    <property type="entry name" value="MFS_trans_sf"/>
</dbReference>
<protein>
    <submittedName>
        <fullName evidence="8">DHA1 family inner membrane transport protein</fullName>
    </submittedName>
</protein>
<dbReference type="InterPro" id="IPR020846">
    <property type="entry name" value="MFS_dom"/>
</dbReference>
<feature type="transmembrane region" description="Helical" evidence="6">
    <location>
        <begin position="204"/>
        <end position="225"/>
    </location>
</feature>
<keyword evidence="2" id="KW-1003">Cell membrane</keyword>
<feature type="transmembrane region" description="Helical" evidence="6">
    <location>
        <begin position="332"/>
        <end position="356"/>
    </location>
</feature>
<evidence type="ECO:0000256" key="6">
    <source>
        <dbReference type="SAM" id="Phobius"/>
    </source>
</evidence>
<dbReference type="RefSeq" id="WP_192772978.1">
    <property type="nucleotide sequence ID" value="NZ_BAAASY010000015.1"/>
</dbReference>
<feature type="transmembrane region" description="Helical" evidence="6">
    <location>
        <begin position="99"/>
        <end position="122"/>
    </location>
</feature>
<evidence type="ECO:0000256" key="5">
    <source>
        <dbReference type="ARBA" id="ARBA00023136"/>
    </source>
</evidence>
<evidence type="ECO:0000259" key="7">
    <source>
        <dbReference type="PROSITE" id="PS50850"/>
    </source>
</evidence>
<keyword evidence="3 6" id="KW-0812">Transmembrane</keyword>
<dbReference type="Gene3D" id="1.20.1250.20">
    <property type="entry name" value="MFS general substrate transporter like domains"/>
    <property type="match status" value="2"/>
</dbReference>
<dbReference type="PROSITE" id="PS50850">
    <property type="entry name" value="MFS"/>
    <property type="match status" value="1"/>
</dbReference>
<comment type="caution">
    <text evidence="8">The sequence shown here is derived from an EMBL/GenBank/DDBJ whole genome shotgun (WGS) entry which is preliminary data.</text>
</comment>